<organism evidence="3 4">
    <name type="scientific">Parafrankia soli</name>
    <dbReference type="NCBI Taxonomy" id="2599596"/>
    <lineage>
        <taxon>Bacteria</taxon>
        <taxon>Bacillati</taxon>
        <taxon>Actinomycetota</taxon>
        <taxon>Actinomycetes</taxon>
        <taxon>Frankiales</taxon>
        <taxon>Frankiaceae</taxon>
        <taxon>Parafrankia</taxon>
    </lineage>
</organism>
<reference evidence="4" key="1">
    <citation type="submission" date="2016-07" db="EMBL/GenBank/DDBJ databases">
        <title>Frankia sp. NRRL B-16219 Genome sequencing.</title>
        <authorList>
            <person name="Ghodhbane-Gtari F."/>
            <person name="Swanson E."/>
            <person name="Gueddou A."/>
            <person name="Louati M."/>
            <person name="Nouioui I."/>
            <person name="Hezbri K."/>
            <person name="Abebe-Akele F."/>
            <person name="Simpson S."/>
            <person name="Morris K."/>
            <person name="Thomas K."/>
            <person name="Gtari M."/>
            <person name="Tisa L.S."/>
        </authorList>
    </citation>
    <scope>NUCLEOTIDE SEQUENCE [LARGE SCALE GENOMIC DNA]</scope>
    <source>
        <strain evidence="4">NRRL B-16219</strain>
    </source>
</reference>
<dbReference type="Proteomes" id="UP000179769">
    <property type="component" value="Unassembled WGS sequence"/>
</dbReference>
<accession>A0A1S1QZM8</accession>
<keyword evidence="4" id="KW-1185">Reference proteome</keyword>
<feature type="compositionally biased region" description="Basic and acidic residues" evidence="1">
    <location>
        <begin position="124"/>
        <end position="134"/>
    </location>
</feature>
<dbReference type="InterPro" id="IPR058158">
    <property type="entry name" value="Phage_zn-bd_3"/>
</dbReference>
<evidence type="ECO:0000259" key="2">
    <source>
        <dbReference type="Pfam" id="PF24071"/>
    </source>
</evidence>
<feature type="domain" description="Phage FDXHR zinc binding" evidence="2">
    <location>
        <begin position="75"/>
        <end position="116"/>
    </location>
</feature>
<gene>
    <name evidence="3" type="ORF">BBK14_13200</name>
</gene>
<dbReference type="Pfam" id="PF24071">
    <property type="entry name" value="Phage_zn_bind_3"/>
    <property type="match status" value="1"/>
</dbReference>
<comment type="caution">
    <text evidence="3">The sequence shown here is derived from an EMBL/GenBank/DDBJ whole genome shotgun (WGS) entry which is preliminary data.</text>
</comment>
<dbReference type="EMBL" id="MAXA01000080">
    <property type="protein sequence ID" value="OHV40148.1"/>
    <property type="molecule type" value="Genomic_DNA"/>
</dbReference>
<evidence type="ECO:0000313" key="4">
    <source>
        <dbReference type="Proteomes" id="UP000179769"/>
    </source>
</evidence>
<feature type="region of interest" description="Disordered" evidence="1">
    <location>
        <begin position="114"/>
        <end position="154"/>
    </location>
</feature>
<evidence type="ECO:0000313" key="3">
    <source>
        <dbReference type="EMBL" id="OHV40148.1"/>
    </source>
</evidence>
<sequence>MRDACAGVRQDGPVPPRRSTGRRAIPAPLAPNTAPRAVSVTLPIRPGPSAQQALPMPVESSRQPARLRDFPTAMSCGGCAEHWSDLEAAHCRACHQIWPSAVGFDDHLVECPAAPEIAPRKPKRIPDQRRRPAEGAEAGPDVPADAARDEWNVA</sequence>
<proteinExistence type="predicted"/>
<protein>
    <recommendedName>
        <fullName evidence="2">Phage FDXHR zinc binding domain-containing protein</fullName>
    </recommendedName>
</protein>
<feature type="region of interest" description="Disordered" evidence="1">
    <location>
        <begin position="1"/>
        <end position="31"/>
    </location>
</feature>
<name>A0A1S1QZM8_9ACTN</name>
<dbReference type="AlphaFoldDB" id="A0A1S1QZM8"/>
<evidence type="ECO:0000256" key="1">
    <source>
        <dbReference type="SAM" id="MobiDB-lite"/>
    </source>
</evidence>